<organism evidence="2 3">
    <name type="scientific">Flammeovirga agarivorans</name>
    <dbReference type="NCBI Taxonomy" id="2726742"/>
    <lineage>
        <taxon>Bacteria</taxon>
        <taxon>Pseudomonadati</taxon>
        <taxon>Bacteroidota</taxon>
        <taxon>Cytophagia</taxon>
        <taxon>Cytophagales</taxon>
        <taxon>Flammeovirgaceae</taxon>
        <taxon>Flammeovirga</taxon>
    </lineage>
</organism>
<dbReference type="Proteomes" id="UP000585050">
    <property type="component" value="Unassembled WGS sequence"/>
</dbReference>
<dbReference type="EMBL" id="JABAIL010000004">
    <property type="protein sequence ID" value="NLR92285.1"/>
    <property type="molecule type" value="Genomic_DNA"/>
</dbReference>
<evidence type="ECO:0000256" key="1">
    <source>
        <dbReference type="SAM" id="SignalP"/>
    </source>
</evidence>
<gene>
    <name evidence="2" type="ORF">HGP29_13760</name>
</gene>
<proteinExistence type="predicted"/>
<feature type="signal peptide" evidence="1">
    <location>
        <begin position="1"/>
        <end position="22"/>
    </location>
</feature>
<evidence type="ECO:0008006" key="4">
    <source>
        <dbReference type="Google" id="ProtNLM"/>
    </source>
</evidence>
<reference evidence="2 3" key="1">
    <citation type="submission" date="2020-04" db="EMBL/GenBank/DDBJ databases">
        <title>Flammeovirga sp. SR4, a novel species isolated from seawater.</title>
        <authorList>
            <person name="Wang X."/>
        </authorList>
    </citation>
    <scope>NUCLEOTIDE SEQUENCE [LARGE SCALE GENOMIC DNA]</scope>
    <source>
        <strain evidence="2 3">SR4</strain>
    </source>
</reference>
<feature type="chain" id="PRO_5031447327" description="DUF4374 domain-containing protein" evidence="1">
    <location>
        <begin position="23"/>
        <end position="440"/>
    </location>
</feature>
<keyword evidence="3" id="KW-1185">Reference proteome</keyword>
<evidence type="ECO:0000313" key="3">
    <source>
        <dbReference type="Proteomes" id="UP000585050"/>
    </source>
</evidence>
<sequence>MNYFNYLFKVACVTLLSSLLLTSCEETTDENLELEDQTTGLDPDSYKNSGFVITGTTLTSAFAAYFEEVPTGTVDLSQGTDFQRFWPTAIYNSQMFLPRPDGAAGFARVIVNNDGEFEVAGEIPTIDGGSFRLAVKDETIGVYQDRATPNAITVFDPSTLETLGTIDMSEGIKPMDLDNRYQRFVFRGDDVFAPIRENVDGNIYSGFYLHQANLETRSFVGDTYVEKPYSGGVLTVNNFGQGLLDDNGNLYFQDGGSIGSGNFSAIYKIPAGSNEIDTTYVFEPIKSLNPLNVFYPTMNGFKLIGGSKAIAKINLEVPQDAIDLINALPGNTFEEKIAALRQDAVTMNTISGILFSAETASWCELDLEAKTVTPIQGAPKLGANSTGSIIFEFDGDIYFPIATKTEQSYYKYTPGTATASKAFDVTGADLAGAFNIANNN</sequence>
<dbReference type="AlphaFoldDB" id="A0A7X8XWN6"/>
<keyword evidence="1" id="KW-0732">Signal</keyword>
<evidence type="ECO:0000313" key="2">
    <source>
        <dbReference type="EMBL" id="NLR92285.1"/>
    </source>
</evidence>
<dbReference type="RefSeq" id="WP_168883002.1">
    <property type="nucleotide sequence ID" value="NZ_JABAIL010000004.1"/>
</dbReference>
<accession>A0A7X8XWN6</accession>
<comment type="caution">
    <text evidence="2">The sequence shown here is derived from an EMBL/GenBank/DDBJ whole genome shotgun (WGS) entry which is preliminary data.</text>
</comment>
<name>A0A7X8XWN6_9BACT</name>
<protein>
    <recommendedName>
        <fullName evidence="4">DUF4374 domain-containing protein</fullName>
    </recommendedName>
</protein>